<dbReference type="PANTHER" id="PTHR10695">
    <property type="entry name" value="DEPHOSPHO-COA KINASE-RELATED"/>
    <property type="match status" value="1"/>
</dbReference>
<gene>
    <name evidence="3" type="ORF">METZ01_LOCUS347207</name>
</gene>
<keyword evidence="1" id="KW-0547">Nucleotide-binding</keyword>
<reference evidence="3" key="1">
    <citation type="submission" date="2018-05" db="EMBL/GenBank/DDBJ databases">
        <authorList>
            <person name="Lanie J.A."/>
            <person name="Ng W.-L."/>
            <person name="Kazmierczak K.M."/>
            <person name="Andrzejewski T.M."/>
            <person name="Davidsen T.M."/>
            <person name="Wayne K.J."/>
            <person name="Tettelin H."/>
            <person name="Glass J.I."/>
            <person name="Rusch D."/>
            <person name="Podicherti R."/>
            <person name="Tsui H.-C.T."/>
            <person name="Winkler M.E."/>
        </authorList>
    </citation>
    <scope>NUCLEOTIDE SEQUENCE</scope>
</reference>
<organism evidence="3">
    <name type="scientific">marine metagenome</name>
    <dbReference type="NCBI Taxonomy" id="408172"/>
    <lineage>
        <taxon>unclassified sequences</taxon>
        <taxon>metagenomes</taxon>
        <taxon>ecological metagenomes</taxon>
    </lineage>
</organism>
<dbReference type="GO" id="GO:0004140">
    <property type="term" value="F:dephospho-CoA kinase activity"/>
    <property type="evidence" value="ECO:0007669"/>
    <property type="project" value="InterPro"/>
</dbReference>
<proteinExistence type="predicted"/>
<evidence type="ECO:0000313" key="3">
    <source>
        <dbReference type="EMBL" id="SVC94353.1"/>
    </source>
</evidence>
<evidence type="ECO:0008006" key="4">
    <source>
        <dbReference type="Google" id="ProtNLM"/>
    </source>
</evidence>
<name>A0A382R9H2_9ZZZZ</name>
<dbReference type="PANTHER" id="PTHR10695:SF46">
    <property type="entry name" value="BIFUNCTIONAL COENZYME A SYNTHASE-RELATED"/>
    <property type="match status" value="1"/>
</dbReference>
<dbReference type="Pfam" id="PF01121">
    <property type="entry name" value="CoaE"/>
    <property type="match status" value="1"/>
</dbReference>
<dbReference type="SUPFAM" id="SSF52540">
    <property type="entry name" value="P-loop containing nucleoside triphosphate hydrolases"/>
    <property type="match status" value="1"/>
</dbReference>
<dbReference type="GO" id="GO:0015937">
    <property type="term" value="P:coenzyme A biosynthetic process"/>
    <property type="evidence" value="ECO:0007669"/>
    <property type="project" value="InterPro"/>
</dbReference>
<feature type="non-terminal residue" evidence="3">
    <location>
        <position position="134"/>
    </location>
</feature>
<accession>A0A382R9H2</accession>
<dbReference type="AlphaFoldDB" id="A0A382R9H2"/>
<dbReference type="GO" id="GO:0005524">
    <property type="term" value="F:ATP binding"/>
    <property type="evidence" value="ECO:0007669"/>
    <property type="project" value="UniProtKB-KW"/>
</dbReference>
<protein>
    <recommendedName>
        <fullName evidence="4">Dephospho-CoA kinase</fullName>
    </recommendedName>
</protein>
<sequence>MSGWPGKYIIGVTGNICVGKSEVCKILEDIGAQIVDADIVAHDVMKSCTTVFQDIVDAFGVRILNNSGEIDRKLLGKIVFSDKSSLKKLESLLHPTIRAKIEETILHYNEGVIVVEAIKLLETGLSDHCDSVWV</sequence>
<keyword evidence="2" id="KW-0067">ATP-binding</keyword>
<dbReference type="EMBL" id="UINC01120091">
    <property type="protein sequence ID" value="SVC94353.1"/>
    <property type="molecule type" value="Genomic_DNA"/>
</dbReference>
<evidence type="ECO:0000256" key="2">
    <source>
        <dbReference type="ARBA" id="ARBA00022840"/>
    </source>
</evidence>
<evidence type="ECO:0000256" key="1">
    <source>
        <dbReference type="ARBA" id="ARBA00022741"/>
    </source>
</evidence>
<dbReference type="CDD" id="cd02022">
    <property type="entry name" value="DPCK"/>
    <property type="match status" value="1"/>
</dbReference>
<dbReference type="InterPro" id="IPR001977">
    <property type="entry name" value="Depp_CoAkinase"/>
</dbReference>
<dbReference type="Gene3D" id="3.40.50.300">
    <property type="entry name" value="P-loop containing nucleotide triphosphate hydrolases"/>
    <property type="match status" value="1"/>
</dbReference>
<dbReference type="InterPro" id="IPR027417">
    <property type="entry name" value="P-loop_NTPase"/>
</dbReference>
<dbReference type="PROSITE" id="PS51219">
    <property type="entry name" value="DPCK"/>
    <property type="match status" value="1"/>
</dbReference>
<dbReference type="NCBIfam" id="TIGR00152">
    <property type="entry name" value="dephospho-CoA kinase"/>
    <property type="match status" value="1"/>
</dbReference>